<dbReference type="PANTHER" id="PTHR33375">
    <property type="entry name" value="CHROMOSOME-PARTITIONING PROTEIN PARB-RELATED"/>
    <property type="match status" value="1"/>
</dbReference>
<protein>
    <recommendedName>
        <fullName evidence="5">ParB-like N-terminal domain-containing protein</fullName>
    </recommendedName>
</protein>
<dbReference type="Proteomes" id="UP000230828">
    <property type="component" value="Unassembled WGS sequence"/>
</dbReference>
<dbReference type="GO" id="GO:0005694">
    <property type="term" value="C:chromosome"/>
    <property type="evidence" value="ECO:0007669"/>
    <property type="project" value="TreeGrafter"/>
</dbReference>
<dbReference type="SUPFAM" id="SSF109709">
    <property type="entry name" value="KorB DNA-binding domain-like"/>
    <property type="match status" value="1"/>
</dbReference>
<dbReference type="GO" id="GO:0003677">
    <property type="term" value="F:DNA binding"/>
    <property type="evidence" value="ECO:0007669"/>
    <property type="project" value="UniProtKB-KW"/>
</dbReference>
<dbReference type="FunFam" id="3.90.1530.30:FF:000001">
    <property type="entry name" value="Chromosome partitioning protein ParB"/>
    <property type="match status" value="1"/>
</dbReference>
<dbReference type="InterPro" id="IPR004437">
    <property type="entry name" value="ParB/RepB/Spo0J"/>
</dbReference>
<evidence type="ECO:0000256" key="3">
    <source>
        <dbReference type="ARBA" id="ARBA00023125"/>
    </source>
</evidence>
<dbReference type="CDD" id="cd16393">
    <property type="entry name" value="SPO0J_N"/>
    <property type="match status" value="1"/>
</dbReference>
<dbReference type="Pfam" id="PF17762">
    <property type="entry name" value="HTH_ParB"/>
    <property type="match status" value="1"/>
</dbReference>
<dbReference type="AlphaFoldDB" id="A0A2H0R0S3"/>
<feature type="region of interest" description="Disordered" evidence="4">
    <location>
        <begin position="285"/>
        <end position="310"/>
    </location>
</feature>
<accession>A0A2H0R0S3</accession>
<evidence type="ECO:0000256" key="2">
    <source>
        <dbReference type="ARBA" id="ARBA00022829"/>
    </source>
</evidence>
<evidence type="ECO:0000313" key="7">
    <source>
        <dbReference type="Proteomes" id="UP000230828"/>
    </source>
</evidence>
<dbReference type="PANTHER" id="PTHR33375:SF1">
    <property type="entry name" value="CHROMOSOME-PARTITIONING PROTEIN PARB-RELATED"/>
    <property type="match status" value="1"/>
</dbReference>
<dbReference type="Pfam" id="PF02195">
    <property type="entry name" value="ParB_N"/>
    <property type="match status" value="1"/>
</dbReference>
<dbReference type="FunFam" id="1.10.10.2830:FF:000001">
    <property type="entry name" value="Chromosome partitioning protein ParB"/>
    <property type="match status" value="1"/>
</dbReference>
<gene>
    <name evidence="6" type="ORF">COV33_01575</name>
</gene>
<dbReference type="NCBIfam" id="TIGR00180">
    <property type="entry name" value="parB_part"/>
    <property type="match status" value="1"/>
</dbReference>
<feature type="domain" description="ParB-like N-terminal" evidence="5">
    <location>
        <begin position="13"/>
        <end position="116"/>
    </location>
</feature>
<dbReference type="GO" id="GO:0045881">
    <property type="term" value="P:positive regulation of sporulation resulting in formation of a cellular spore"/>
    <property type="evidence" value="ECO:0007669"/>
    <property type="project" value="TreeGrafter"/>
</dbReference>
<comment type="similarity">
    <text evidence="1">Belongs to the ParB family.</text>
</comment>
<keyword evidence="3" id="KW-0238">DNA-binding</keyword>
<comment type="caution">
    <text evidence="6">The sequence shown here is derived from an EMBL/GenBank/DDBJ whole genome shotgun (WGS) entry which is preliminary data.</text>
</comment>
<dbReference type="EMBL" id="PCXM01000029">
    <property type="protein sequence ID" value="PIR40109.1"/>
    <property type="molecule type" value="Genomic_DNA"/>
</dbReference>
<dbReference type="InterPro" id="IPR050336">
    <property type="entry name" value="Chromosome_partition/occlusion"/>
</dbReference>
<sequence>MSNTSNFYQNSIFWVELDKIKPNPFQPRREFDEDALRALADSIKQYGVLQALVVTRKEFERDDGLGVEYELIAGERRLRAAKIAGLSQVPVIIRTGEGNENADDLMKLELAIIENVQREDLNPVERARAFKKLTEKFGFKHHQVAQKIGKSRVYVSNSLRILDLPEDMLNALSEGKINEGHTRPLLMLIERPEEQKVLFKDIILYKMNVRDAEQAARKIAIERVRKFDSHLDPEICSLEEKFTESLGTRVKIEKKEKGGKLMIDFFSNDDLVDILNMLKNNSQEQIASNQEIEKQEVSLDDRTPEEIKKEEDIPIDEDLYSIKNFSL</sequence>
<proteinExistence type="inferred from homology"/>
<dbReference type="InterPro" id="IPR057240">
    <property type="entry name" value="ParB_dimer_C"/>
</dbReference>
<dbReference type="Gene3D" id="1.10.10.2830">
    <property type="match status" value="1"/>
</dbReference>
<dbReference type="SMART" id="SM00470">
    <property type="entry name" value="ParB"/>
    <property type="match status" value="1"/>
</dbReference>
<dbReference type="InterPro" id="IPR036086">
    <property type="entry name" value="ParB/Sulfiredoxin_sf"/>
</dbReference>
<feature type="compositionally biased region" description="Basic and acidic residues" evidence="4">
    <location>
        <begin position="291"/>
        <end position="310"/>
    </location>
</feature>
<dbReference type="Pfam" id="PF23552">
    <property type="entry name" value="ParB_C"/>
    <property type="match status" value="1"/>
</dbReference>
<dbReference type="InterPro" id="IPR003115">
    <property type="entry name" value="ParB_N"/>
</dbReference>
<evidence type="ECO:0000256" key="4">
    <source>
        <dbReference type="SAM" id="MobiDB-lite"/>
    </source>
</evidence>
<organism evidence="6 7">
    <name type="scientific">Candidatus Zambryskibacteria bacterium CG10_big_fil_rev_8_21_14_0_10_34_34</name>
    <dbReference type="NCBI Taxonomy" id="1975114"/>
    <lineage>
        <taxon>Bacteria</taxon>
        <taxon>Candidatus Zambryskiibacteriota</taxon>
    </lineage>
</organism>
<dbReference type="SUPFAM" id="SSF110849">
    <property type="entry name" value="ParB/Sulfiredoxin"/>
    <property type="match status" value="1"/>
</dbReference>
<keyword evidence="2" id="KW-0159">Chromosome partition</keyword>
<dbReference type="Gene3D" id="3.90.1530.30">
    <property type="match status" value="1"/>
</dbReference>
<reference evidence="6 7" key="1">
    <citation type="submission" date="2017-09" db="EMBL/GenBank/DDBJ databases">
        <title>Depth-based differentiation of microbial function through sediment-hosted aquifers and enrichment of novel symbionts in the deep terrestrial subsurface.</title>
        <authorList>
            <person name="Probst A.J."/>
            <person name="Ladd B."/>
            <person name="Jarett J.K."/>
            <person name="Geller-Mcgrath D.E."/>
            <person name="Sieber C.M."/>
            <person name="Emerson J.B."/>
            <person name="Anantharaman K."/>
            <person name="Thomas B.C."/>
            <person name="Malmstrom R."/>
            <person name="Stieglmeier M."/>
            <person name="Klingl A."/>
            <person name="Woyke T."/>
            <person name="Ryan C.M."/>
            <person name="Banfield J.F."/>
        </authorList>
    </citation>
    <scope>NUCLEOTIDE SEQUENCE [LARGE SCALE GENOMIC DNA]</scope>
    <source>
        <strain evidence="6">CG10_big_fil_rev_8_21_14_0_10_34_34</strain>
    </source>
</reference>
<evidence type="ECO:0000313" key="6">
    <source>
        <dbReference type="EMBL" id="PIR40109.1"/>
    </source>
</evidence>
<dbReference type="GO" id="GO:0007059">
    <property type="term" value="P:chromosome segregation"/>
    <property type="evidence" value="ECO:0007669"/>
    <property type="project" value="UniProtKB-KW"/>
</dbReference>
<evidence type="ECO:0000256" key="1">
    <source>
        <dbReference type="ARBA" id="ARBA00006295"/>
    </source>
</evidence>
<dbReference type="InterPro" id="IPR041468">
    <property type="entry name" value="HTH_ParB/Spo0J"/>
</dbReference>
<name>A0A2H0R0S3_9BACT</name>
<evidence type="ECO:0000259" key="5">
    <source>
        <dbReference type="SMART" id="SM00470"/>
    </source>
</evidence>